<evidence type="ECO:0000256" key="6">
    <source>
        <dbReference type="PROSITE-ProRule" id="PRU00169"/>
    </source>
</evidence>
<evidence type="ECO:0000259" key="11">
    <source>
        <dbReference type="PROSITE" id="PS50113"/>
    </source>
</evidence>
<evidence type="ECO:0000256" key="1">
    <source>
        <dbReference type="ARBA" id="ARBA00000085"/>
    </source>
</evidence>
<keyword evidence="7" id="KW-1133">Transmembrane helix</keyword>
<dbReference type="InterPro" id="IPR035965">
    <property type="entry name" value="PAS-like_dom_sf"/>
</dbReference>
<dbReference type="SUPFAM" id="SSF47384">
    <property type="entry name" value="Homodimeric domain of signal transducing histidine kinase"/>
    <property type="match status" value="1"/>
</dbReference>
<dbReference type="PANTHER" id="PTHR43304:SF1">
    <property type="entry name" value="PAC DOMAIN-CONTAINING PROTEIN"/>
    <property type="match status" value="1"/>
</dbReference>
<dbReference type="EMBL" id="CP000478">
    <property type="protein sequence ID" value="ABK18617.1"/>
    <property type="molecule type" value="Genomic_DNA"/>
</dbReference>
<feature type="modified residue" description="4-aspartylphosphate" evidence="6">
    <location>
        <position position="910"/>
    </location>
</feature>
<organism evidence="12 13">
    <name type="scientific">Syntrophobacter fumaroxidans (strain DSM 10017 / MPOB)</name>
    <dbReference type="NCBI Taxonomy" id="335543"/>
    <lineage>
        <taxon>Bacteria</taxon>
        <taxon>Pseudomonadati</taxon>
        <taxon>Thermodesulfobacteriota</taxon>
        <taxon>Syntrophobacteria</taxon>
        <taxon>Syntrophobacterales</taxon>
        <taxon>Syntrophobacteraceae</taxon>
        <taxon>Syntrophobacter</taxon>
    </lineage>
</organism>
<feature type="domain" description="PAS" evidence="10">
    <location>
        <begin position="476"/>
        <end position="547"/>
    </location>
</feature>
<dbReference type="CDD" id="cd00082">
    <property type="entry name" value="HisKA"/>
    <property type="match status" value="1"/>
</dbReference>
<feature type="transmembrane region" description="Helical" evidence="7">
    <location>
        <begin position="12"/>
        <end position="34"/>
    </location>
</feature>
<dbReference type="InterPro" id="IPR003661">
    <property type="entry name" value="HisK_dim/P_dom"/>
</dbReference>
<dbReference type="InterPro" id="IPR052162">
    <property type="entry name" value="Sensor_kinase/Photoreceptor"/>
</dbReference>
<feature type="domain" description="PAC" evidence="11">
    <location>
        <begin position="424"/>
        <end position="475"/>
    </location>
</feature>
<accession>A0LMG5</accession>
<dbReference type="Pfam" id="PF02518">
    <property type="entry name" value="HATPase_c"/>
    <property type="match status" value="1"/>
</dbReference>
<evidence type="ECO:0000256" key="2">
    <source>
        <dbReference type="ARBA" id="ARBA00012438"/>
    </source>
</evidence>
<dbReference type="STRING" id="335543.Sfum_2943"/>
<dbReference type="SMART" id="SM00388">
    <property type="entry name" value="HisKA"/>
    <property type="match status" value="1"/>
</dbReference>
<keyword evidence="3 6" id="KW-0597">Phosphoprotein</keyword>
<evidence type="ECO:0000256" key="7">
    <source>
        <dbReference type="SAM" id="Phobius"/>
    </source>
</evidence>
<dbReference type="GO" id="GO:0000155">
    <property type="term" value="F:phosphorelay sensor kinase activity"/>
    <property type="evidence" value="ECO:0007669"/>
    <property type="project" value="InterPro"/>
</dbReference>
<dbReference type="InterPro" id="IPR004358">
    <property type="entry name" value="Sig_transdc_His_kin-like_C"/>
</dbReference>
<dbReference type="RefSeq" id="WP_011699781.1">
    <property type="nucleotide sequence ID" value="NC_008554.1"/>
</dbReference>
<dbReference type="Gene3D" id="3.30.450.20">
    <property type="entry name" value="PAS domain"/>
    <property type="match status" value="3"/>
</dbReference>
<evidence type="ECO:0000313" key="12">
    <source>
        <dbReference type="EMBL" id="ABK18617.1"/>
    </source>
</evidence>
<dbReference type="OrthoDB" id="5389366at2"/>
<dbReference type="PRINTS" id="PR00344">
    <property type="entry name" value="BCTRLSENSOR"/>
</dbReference>
<dbReference type="InterPro" id="IPR011006">
    <property type="entry name" value="CheY-like_superfamily"/>
</dbReference>
<gene>
    <name evidence="12" type="ordered locus">Sfum_2943</name>
</gene>
<dbReference type="SMART" id="SM00091">
    <property type="entry name" value="PAS"/>
    <property type="match status" value="3"/>
</dbReference>
<dbReference type="eggNOG" id="COG2202">
    <property type="taxonomic scope" value="Bacteria"/>
</dbReference>
<dbReference type="Pfam" id="PF08447">
    <property type="entry name" value="PAS_3"/>
    <property type="match status" value="1"/>
</dbReference>
<sequence length="981" mass="108544" precursor="true">MKRSRSLLRIFLWNAVIAVLVALVAAGMLTNLTLRSVEKNLPNTLLEQLHDVARIIEDLADVVSAAELTRAVPSSENLKRLRGEVDAANNAVVRLRNTYVFDNLIQASAIHAVVAPALADARVWLSEGVSGYGPESETTIGVVLLRISKAFHKARALNHASEEKAQAILNEQRTRLDRFLFSVNLLFSLAVVITFAMVFLLVFQHILQRRENEARAERRRAEQSLRESEHKFKTLFNNAGDGIAIHDLEGRFLEVNQVLCDRLGYSKEELLRLGLMGIDASEGSVLLPEWVDELTHKGSAFVETIHAVRDGSRIPVEVNSRMVDFGGERAILSMVRDITERKHAEGALRESEATLKSIFRVAPIGIGLLTDGILKQVNDRLCRMVCYSRQELVGGSARMLYLDQEEFERAGKEEHAQIRHWGTGTVETLWKRGDGAVIDVLLSSTPIDPTDLAAGVTFTALDISERKRAEAALSESQARFRELAELLPETIFEMDADGRLTFVNRNAYDHFGYSKEEIERGVNGYMMISPEDRPKAAENARRVMAGERIGLNEYKALRKDGCTFPVIIHSSAKLDDGKPSGIRGIIIDITETKKLEAQLRQAQKMEALGTLAGGIAHDFNNILAAILGYTEMALTDVSRNNPAGHYLEQVLKACHRAKELVRQILATSRLRKPQERARTQIAPIVKEALKLLRASLPATIEIRSNIETQTGGAMVDPTEVHQVVVNLCTNAFHAMEERGGVLEVSLAEVTIDEEADASPAGLRSGNYLRLTVGDTGHGIDPAIRERIFDPYFTTKEVGKGSGLGLAAVHGIMKNYGGAVTVDSDPGVGTRFDVYFPSVEVAQREEAPEEKAPPLGKAERILLVDDEDVLVEMGKSVLEHLGYKVRGVTDSVEALELFRAQPDRFDLVITDYTMPRMTGVALAREMMRIRPDIPIVLCTGFSERVTEEAVKEEGIRTLAMKPLEMREIAEVIRGILDEESGP</sequence>
<dbReference type="eggNOG" id="COG4191">
    <property type="taxonomic scope" value="Bacteria"/>
</dbReference>
<dbReference type="PROSITE" id="PS50113">
    <property type="entry name" value="PAC"/>
    <property type="match status" value="3"/>
</dbReference>
<keyword evidence="13" id="KW-1185">Reference proteome</keyword>
<dbReference type="EC" id="2.7.13.3" evidence="2"/>
<feature type="domain" description="PAC" evidence="11">
    <location>
        <begin position="298"/>
        <end position="350"/>
    </location>
</feature>
<feature type="domain" description="PAC" evidence="11">
    <location>
        <begin position="550"/>
        <end position="601"/>
    </location>
</feature>
<evidence type="ECO:0000259" key="10">
    <source>
        <dbReference type="PROSITE" id="PS50112"/>
    </source>
</evidence>
<dbReference type="InterPro" id="IPR005467">
    <property type="entry name" value="His_kinase_dom"/>
</dbReference>
<comment type="catalytic activity">
    <reaction evidence="1">
        <text>ATP + protein L-histidine = ADP + protein N-phospho-L-histidine.</text>
        <dbReference type="EC" id="2.7.13.3"/>
    </reaction>
</comment>
<protein>
    <recommendedName>
        <fullName evidence="2">histidine kinase</fullName>
        <ecNumber evidence="2">2.7.13.3</ecNumber>
    </recommendedName>
</protein>
<feature type="domain" description="Response regulatory" evidence="9">
    <location>
        <begin position="859"/>
        <end position="975"/>
    </location>
</feature>
<evidence type="ECO:0000259" key="8">
    <source>
        <dbReference type="PROSITE" id="PS50109"/>
    </source>
</evidence>
<dbReference type="SMART" id="SM00448">
    <property type="entry name" value="REC"/>
    <property type="match status" value="1"/>
</dbReference>
<dbReference type="InParanoid" id="A0LMG5"/>
<evidence type="ECO:0000256" key="3">
    <source>
        <dbReference type="ARBA" id="ARBA00022553"/>
    </source>
</evidence>
<dbReference type="SUPFAM" id="SSF55785">
    <property type="entry name" value="PYP-like sensor domain (PAS domain)"/>
    <property type="match status" value="3"/>
</dbReference>
<dbReference type="PROSITE" id="PS50109">
    <property type="entry name" value="HIS_KIN"/>
    <property type="match status" value="1"/>
</dbReference>
<feature type="transmembrane region" description="Helical" evidence="7">
    <location>
        <begin position="179"/>
        <end position="203"/>
    </location>
</feature>
<dbReference type="KEGG" id="sfu:Sfum_2943"/>
<dbReference type="SMART" id="SM00387">
    <property type="entry name" value="HATPase_c"/>
    <property type="match status" value="1"/>
</dbReference>
<dbReference type="eggNOG" id="COG0784">
    <property type="taxonomic scope" value="Bacteria"/>
</dbReference>
<dbReference type="PROSITE" id="PS50110">
    <property type="entry name" value="RESPONSE_REGULATORY"/>
    <property type="match status" value="1"/>
</dbReference>
<dbReference type="HOGENOM" id="CLU_000445_114_51_7"/>
<keyword evidence="7" id="KW-0812">Transmembrane</keyword>
<evidence type="ECO:0000313" key="13">
    <source>
        <dbReference type="Proteomes" id="UP000001784"/>
    </source>
</evidence>
<dbReference type="SUPFAM" id="SSF55874">
    <property type="entry name" value="ATPase domain of HSP90 chaperone/DNA topoisomerase II/histidine kinase"/>
    <property type="match status" value="1"/>
</dbReference>
<dbReference type="AlphaFoldDB" id="A0LMG5"/>
<reference evidence="12 13" key="1">
    <citation type="submission" date="2006-10" db="EMBL/GenBank/DDBJ databases">
        <title>Complete sequence of Syntrophobacter fumaroxidans MPOB.</title>
        <authorList>
            <consortium name="US DOE Joint Genome Institute"/>
            <person name="Copeland A."/>
            <person name="Lucas S."/>
            <person name="Lapidus A."/>
            <person name="Barry K."/>
            <person name="Detter J.C."/>
            <person name="Glavina del Rio T."/>
            <person name="Hammon N."/>
            <person name="Israni S."/>
            <person name="Pitluck S."/>
            <person name="Goltsman E.G."/>
            <person name="Martinez M."/>
            <person name="Schmutz J."/>
            <person name="Larimer F."/>
            <person name="Land M."/>
            <person name="Hauser L."/>
            <person name="Kyrpides N."/>
            <person name="Kim E."/>
            <person name="Boone D.R."/>
            <person name="Brockman F."/>
            <person name="Culley D."/>
            <person name="Ferry J."/>
            <person name="Gunsalus R."/>
            <person name="McInerney M.J."/>
            <person name="Morrison M."/>
            <person name="Plugge C."/>
            <person name="Rohlin L."/>
            <person name="Scholten J."/>
            <person name="Sieber J."/>
            <person name="Stams A.J.M."/>
            <person name="Worm P."/>
            <person name="Henstra A.M."/>
            <person name="Richardson P."/>
        </authorList>
    </citation>
    <scope>NUCLEOTIDE SEQUENCE [LARGE SCALE GENOMIC DNA]</scope>
    <source>
        <strain evidence="13">DSM 10017 / MPOB</strain>
    </source>
</reference>
<dbReference type="InterPro" id="IPR036097">
    <property type="entry name" value="HisK_dim/P_sf"/>
</dbReference>
<dbReference type="InterPro" id="IPR001789">
    <property type="entry name" value="Sig_transdc_resp-reg_receiver"/>
</dbReference>
<keyword evidence="4 12" id="KW-0808">Transferase</keyword>
<dbReference type="PROSITE" id="PS50112">
    <property type="entry name" value="PAS"/>
    <property type="match status" value="2"/>
</dbReference>
<dbReference type="Gene3D" id="1.10.287.130">
    <property type="match status" value="1"/>
</dbReference>
<dbReference type="InterPro" id="IPR003594">
    <property type="entry name" value="HATPase_dom"/>
</dbReference>
<dbReference type="InterPro" id="IPR001610">
    <property type="entry name" value="PAC"/>
</dbReference>
<evidence type="ECO:0000256" key="5">
    <source>
        <dbReference type="ARBA" id="ARBA00022777"/>
    </source>
</evidence>
<dbReference type="InterPro" id="IPR036890">
    <property type="entry name" value="HATPase_C_sf"/>
</dbReference>
<name>A0LMG5_SYNFM</name>
<dbReference type="SMART" id="SM00086">
    <property type="entry name" value="PAC"/>
    <property type="match status" value="3"/>
</dbReference>
<proteinExistence type="predicted"/>
<feature type="domain" description="PAS" evidence="10">
    <location>
        <begin position="228"/>
        <end position="271"/>
    </location>
</feature>
<keyword evidence="7" id="KW-0472">Membrane</keyword>
<dbReference type="CDD" id="cd00130">
    <property type="entry name" value="PAS"/>
    <property type="match status" value="3"/>
</dbReference>
<dbReference type="InterPro" id="IPR013655">
    <property type="entry name" value="PAS_fold_3"/>
</dbReference>
<dbReference type="Pfam" id="PF13426">
    <property type="entry name" value="PAS_9"/>
    <property type="match status" value="2"/>
</dbReference>
<dbReference type="InterPro" id="IPR000014">
    <property type="entry name" value="PAS"/>
</dbReference>
<dbReference type="InterPro" id="IPR000700">
    <property type="entry name" value="PAS-assoc_C"/>
</dbReference>
<dbReference type="Gene3D" id="3.40.50.2300">
    <property type="match status" value="1"/>
</dbReference>
<dbReference type="Pfam" id="PF00072">
    <property type="entry name" value="Response_reg"/>
    <property type="match status" value="1"/>
</dbReference>
<keyword evidence="5 12" id="KW-0418">Kinase</keyword>
<dbReference type="NCBIfam" id="TIGR00229">
    <property type="entry name" value="sensory_box"/>
    <property type="match status" value="3"/>
</dbReference>
<dbReference type="SUPFAM" id="SSF52172">
    <property type="entry name" value="CheY-like"/>
    <property type="match status" value="1"/>
</dbReference>
<dbReference type="Proteomes" id="UP000001784">
    <property type="component" value="Chromosome"/>
</dbReference>
<dbReference type="Gene3D" id="3.30.565.10">
    <property type="entry name" value="Histidine kinase-like ATPase, C-terminal domain"/>
    <property type="match status" value="1"/>
</dbReference>
<dbReference type="PANTHER" id="PTHR43304">
    <property type="entry name" value="PHYTOCHROME-LIKE PROTEIN CPH1"/>
    <property type="match status" value="1"/>
</dbReference>
<evidence type="ECO:0000259" key="9">
    <source>
        <dbReference type="PROSITE" id="PS50110"/>
    </source>
</evidence>
<dbReference type="Pfam" id="PF00512">
    <property type="entry name" value="HisKA"/>
    <property type="match status" value="1"/>
</dbReference>
<feature type="domain" description="Histidine kinase" evidence="8">
    <location>
        <begin position="614"/>
        <end position="839"/>
    </location>
</feature>
<evidence type="ECO:0000256" key="4">
    <source>
        <dbReference type="ARBA" id="ARBA00022679"/>
    </source>
</evidence>
<dbReference type="CDD" id="cd00156">
    <property type="entry name" value="REC"/>
    <property type="match status" value="1"/>
</dbReference>